<comment type="subcellular location">
    <subcellularLocation>
        <location evidence="1">Membrane</location>
    </subcellularLocation>
</comment>
<evidence type="ECO:0000256" key="5">
    <source>
        <dbReference type="SAM" id="Phobius"/>
    </source>
</evidence>
<keyword evidence="8" id="KW-1185">Reference proteome</keyword>
<evidence type="ECO:0000256" key="2">
    <source>
        <dbReference type="ARBA" id="ARBA00022692"/>
    </source>
</evidence>
<organism evidence="7 8">
    <name type="scientific">Eumeta variegata</name>
    <name type="common">Bagworm moth</name>
    <name type="synonym">Eumeta japonica</name>
    <dbReference type="NCBI Taxonomy" id="151549"/>
    <lineage>
        <taxon>Eukaryota</taxon>
        <taxon>Metazoa</taxon>
        <taxon>Ecdysozoa</taxon>
        <taxon>Arthropoda</taxon>
        <taxon>Hexapoda</taxon>
        <taxon>Insecta</taxon>
        <taxon>Pterygota</taxon>
        <taxon>Neoptera</taxon>
        <taxon>Endopterygota</taxon>
        <taxon>Lepidoptera</taxon>
        <taxon>Glossata</taxon>
        <taxon>Ditrysia</taxon>
        <taxon>Tineoidea</taxon>
        <taxon>Psychidae</taxon>
        <taxon>Oiketicinae</taxon>
        <taxon>Eumeta</taxon>
    </lineage>
</organism>
<feature type="transmembrane region" description="Helical" evidence="5">
    <location>
        <begin position="43"/>
        <end position="63"/>
    </location>
</feature>
<sequence>MSQRRSSESTLSLSRWAQSPPFLPNLGSGLLAMPAAFKHAGLAVGALGIVVVSVVATHCVHILRKAVRMPFGRFACYNAALSTRVDIVSLCPLRCSDRPSEASGPIVLT</sequence>
<feature type="domain" description="Amino acid transporter transmembrane" evidence="6">
    <location>
        <begin position="26"/>
        <end position="68"/>
    </location>
</feature>
<dbReference type="GO" id="GO:0016020">
    <property type="term" value="C:membrane"/>
    <property type="evidence" value="ECO:0007669"/>
    <property type="project" value="UniProtKB-SubCell"/>
</dbReference>
<evidence type="ECO:0000256" key="1">
    <source>
        <dbReference type="ARBA" id="ARBA00004370"/>
    </source>
</evidence>
<dbReference type="EMBL" id="BGZK01000591">
    <property type="protein sequence ID" value="GBP51897.1"/>
    <property type="molecule type" value="Genomic_DNA"/>
</dbReference>
<dbReference type="AlphaFoldDB" id="A0A4C1WP67"/>
<evidence type="ECO:0000259" key="6">
    <source>
        <dbReference type="Pfam" id="PF01490"/>
    </source>
</evidence>
<dbReference type="InterPro" id="IPR013057">
    <property type="entry name" value="AA_transpt_TM"/>
</dbReference>
<evidence type="ECO:0000256" key="3">
    <source>
        <dbReference type="ARBA" id="ARBA00022989"/>
    </source>
</evidence>
<evidence type="ECO:0000313" key="8">
    <source>
        <dbReference type="Proteomes" id="UP000299102"/>
    </source>
</evidence>
<proteinExistence type="predicted"/>
<dbReference type="STRING" id="151549.A0A4C1WP67"/>
<evidence type="ECO:0000256" key="4">
    <source>
        <dbReference type="ARBA" id="ARBA00023136"/>
    </source>
</evidence>
<protein>
    <recommendedName>
        <fullName evidence="6">Amino acid transporter transmembrane domain-containing protein</fullName>
    </recommendedName>
</protein>
<gene>
    <name evidence="7" type="ORF">EVAR_47074_1</name>
</gene>
<dbReference type="Pfam" id="PF01490">
    <property type="entry name" value="Aa_trans"/>
    <property type="match status" value="1"/>
</dbReference>
<name>A0A4C1WP67_EUMVA</name>
<keyword evidence="2 5" id="KW-0812">Transmembrane</keyword>
<accession>A0A4C1WP67</accession>
<keyword evidence="4 5" id="KW-0472">Membrane</keyword>
<keyword evidence="3 5" id="KW-1133">Transmembrane helix</keyword>
<reference evidence="7 8" key="1">
    <citation type="journal article" date="2019" name="Commun. Biol.">
        <title>The bagworm genome reveals a unique fibroin gene that provides high tensile strength.</title>
        <authorList>
            <person name="Kono N."/>
            <person name="Nakamura H."/>
            <person name="Ohtoshi R."/>
            <person name="Tomita M."/>
            <person name="Numata K."/>
            <person name="Arakawa K."/>
        </authorList>
    </citation>
    <scope>NUCLEOTIDE SEQUENCE [LARGE SCALE GENOMIC DNA]</scope>
</reference>
<evidence type="ECO:0000313" key="7">
    <source>
        <dbReference type="EMBL" id="GBP51897.1"/>
    </source>
</evidence>
<dbReference type="OrthoDB" id="1684102at2759"/>
<comment type="caution">
    <text evidence="7">The sequence shown here is derived from an EMBL/GenBank/DDBJ whole genome shotgun (WGS) entry which is preliminary data.</text>
</comment>
<dbReference type="Proteomes" id="UP000299102">
    <property type="component" value="Unassembled WGS sequence"/>
</dbReference>